<name>A0A0F5ZM77_STEMA</name>
<gene>
    <name evidence="1" type="ORF">VM57_18990</name>
</gene>
<reference evidence="1 2" key="1">
    <citation type="submission" date="2015-03" db="EMBL/GenBank/DDBJ databases">
        <title>Draft genome of Stenotrophomonas maltophila isolated from urine specimen.</title>
        <authorList>
            <person name="Murugan N."/>
            <person name="Malathi J."/>
            <person name="Umashankar V."/>
            <person name="Madhavan H."/>
        </authorList>
    </citation>
    <scope>NUCLEOTIDE SEQUENCE [LARGE SCALE GENOMIC DNA]</scope>
    <source>
        <strain evidence="1 2">JMNMN1</strain>
    </source>
</reference>
<dbReference type="InterPro" id="IPR009593">
    <property type="entry name" value="DUF1203"/>
</dbReference>
<dbReference type="EMBL" id="JZRZ01000030">
    <property type="protein sequence ID" value="KKD56759.1"/>
    <property type="molecule type" value="Genomic_DNA"/>
</dbReference>
<dbReference type="PATRIC" id="fig|40324.63.peg.7047"/>
<evidence type="ECO:0000313" key="2">
    <source>
        <dbReference type="Proteomes" id="UP000243478"/>
    </source>
</evidence>
<comment type="caution">
    <text evidence="1">The sequence shown here is derived from an EMBL/GenBank/DDBJ whole genome shotgun (WGS) entry which is preliminary data.</text>
</comment>
<sequence>MHAWYLGGIDHRPFLHLFEKSDTALAALGIRRCWAGESGGHPCRISLSDPPGGSELLLLSHVHLPLHSPYHASGPIFVQRGVTRCVLPPGEVPPYVQRRMISLRAYDQAALMLAAEISAGTDVGARLDALFADPAVAFVQLHNAAHGCFSCQADRVGMAPTWPDLHDVIVATPDT</sequence>
<dbReference type="Pfam" id="PF06718">
    <property type="entry name" value="DUF1203"/>
    <property type="match status" value="1"/>
</dbReference>
<dbReference type="PIRSF" id="PIRSF034110">
    <property type="entry name" value="DUF1203"/>
    <property type="match status" value="1"/>
</dbReference>
<evidence type="ECO:0000313" key="1">
    <source>
        <dbReference type="EMBL" id="KKD56759.1"/>
    </source>
</evidence>
<protein>
    <recommendedName>
        <fullName evidence="3">DUF1203 domain-containing protein</fullName>
    </recommendedName>
</protein>
<organism evidence="1 2">
    <name type="scientific">Stenotrophomonas maltophilia</name>
    <name type="common">Pseudomonas maltophilia</name>
    <name type="synonym">Xanthomonas maltophilia</name>
    <dbReference type="NCBI Taxonomy" id="40324"/>
    <lineage>
        <taxon>Bacteria</taxon>
        <taxon>Pseudomonadati</taxon>
        <taxon>Pseudomonadota</taxon>
        <taxon>Gammaproteobacteria</taxon>
        <taxon>Lysobacterales</taxon>
        <taxon>Lysobacteraceae</taxon>
        <taxon>Stenotrophomonas</taxon>
        <taxon>Stenotrophomonas maltophilia group</taxon>
    </lineage>
</organism>
<evidence type="ECO:0008006" key="3">
    <source>
        <dbReference type="Google" id="ProtNLM"/>
    </source>
</evidence>
<dbReference type="RefSeq" id="WP_076739699.1">
    <property type="nucleotide sequence ID" value="NZ_CP104863.1"/>
</dbReference>
<proteinExistence type="predicted"/>
<accession>A0A0F5ZM77</accession>
<dbReference type="Proteomes" id="UP000243478">
    <property type="component" value="Unassembled WGS sequence"/>
</dbReference>
<dbReference type="AlphaFoldDB" id="A0A0F5ZM77"/>